<keyword evidence="2 3" id="KW-0808">Transferase</keyword>
<dbReference type="EMBL" id="WUUQ01000002">
    <property type="protein sequence ID" value="MXQ73527.1"/>
    <property type="molecule type" value="Genomic_DNA"/>
</dbReference>
<dbReference type="EC" id="2.1.1.171" evidence="3"/>
<dbReference type="InterPro" id="IPR004398">
    <property type="entry name" value="RNA_MeTrfase_RsmD"/>
</dbReference>
<dbReference type="PANTHER" id="PTHR43542:SF1">
    <property type="entry name" value="METHYLTRANSFERASE"/>
    <property type="match status" value="1"/>
</dbReference>
<dbReference type="CDD" id="cd02440">
    <property type="entry name" value="AdoMet_MTases"/>
    <property type="match status" value="1"/>
</dbReference>
<keyword evidence="4" id="KW-1185">Reference proteome</keyword>
<evidence type="ECO:0000256" key="2">
    <source>
        <dbReference type="ARBA" id="ARBA00022679"/>
    </source>
</evidence>
<accession>A0A6N8UDK2</accession>
<evidence type="ECO:0000313" key="3">
    <source>
        <dbReference type="EMBL" id="MXQ73527.1"/>
    </source>
</evidence>
<gene>
    <name evidence="3" type="primary">rsmD</name>
    <name evidence="3" type="ORF">GSF08_06220</name>
</gene>
<dbReference type="Proteomes" id="UP000434036">
    <property type="component" value="Unassembled WGS sequence"/>
</dbReference>
<evidence type="ECO:0000256" key="1">
    <source>
        <dbReference type="ARBA" id="ARBA00022603"/>
    </source>
</evidence>
<dbReference type="GO" id="GO:0003676">
    <property type="term" value="F:nucleic acid binding"/>
    <property type="evidence" value="ECO:0007669"/>
    <property type="project" value="InterPro"/>
</dbReference>
<protein>
    <submittedName>
        <fullName evidence="3">16S rRNA (Guanine(966)-N(2))-methyltransferase RsmD</fullName>
        <ecNumber evidence="3">2.1.1.171</ecNumber>
    </submittedName>
</protein>
<comment type="caution">
    <text evidence="3">The sequence shown here is derived from an EMBL/GenBank/DDBJ whole genome shotgun (WGS) entry which is preliminary data.</text>
</comment>
<dbReference type="InterPro" id="IPR002052">
    <property type="entry name" value="DNA_methylase_N6_adenine_CS"/>
</dbReference>
<dbReference type="AlphaFoldDB" id="A0A6N8UDK2"/>
<dbReference type="PANTHER" id="PTHR43542">
    <property type="entry name" value="METHYLTRANSFERASE"/>
    <property type="match status" value="1"/>
</dbReference>
<name>A0A6N8UDK2_9FIRM</name>
<evidence type="ECO:0000313" key="4">
    <source>
        <dbReference type="Proteomes" id="UP000434036"/>
    </source>
</evidence>
<organism evidence="3 4">
    <name type="scientific">Copranaerobaculum intestinale</name>
    <dbReference type="NCBI Taxonomy" id="2692629"/>
    <lineage>
        <taxon>Bacteria</taxon>
        <taxon>Bacillati</taxon>
        <taxon>Bacillota</taxon>
        <taxon>Erysipelotrichia</taxon>
        <taxon>Erysipelotrichales</taxon>
        <taxon>Erysipelotrichaceae</taxon>
        <taxon>Copranaerobaculum</taxon>
    </lineage>
</organism>
<dbReference type="GO" id="GO:0052913">
    <property type="term" value="F:16S rRNA (guanine(966)-N(2))-methyltransferase activity"/>
    <property type="evidence" value="ECO:0007669"/>
    <property type="project" value="UniProtKB-EC"/>
</dbReference>
<dbReference type="NCBIfam" id="TIGR00095">
    <property type="entry name" value="16S rRNA (guanine(966)-N(2))-methyltransferase RsmD"/>
    <property type="match status" value="1"/>
</dbReference>
<dbReference type="Pfam" id="PF03602">
    <property type="entry name" value="Cons_hypoth95"/>
    <property type="match status" value="1"/>
</dbReference>
<dbReference type="SUPFAM" id="SSF53335">
    <property type="entry name" value="S-adenosyl-L-methionine-dependent methyltransferases"/>
    <property type="match status" value="1"/>
</dbReference>
<dbReference type="InterPro" id="IPR029063">
    <property type="entry name" value="SAM-dependent_MTases_sf"/>
</dbReference>
<reference evidence="3 4" key="1">
    <citation type="submission" date="2019-12" db="EMBL/GenBank/DDBJ databases">
        <authorList>
            <person name="Yang R."/>
        </authorList>
    </citation>
    <scope>NUCLEOTIDE SEQUENCE [LARGE SCALE GENOMIC DNA]</scope>
    <source>
        <strain evidence="3 4">DONG20-135</strain>
    </source>
</reference>
<reference evidence="3 4" key="2">
    <citation type="submission" date="2020-01" db="EMBL/GenBank/DDBJ databases">
        <title>Clostridiaceae sp. nov. isolated from the gut of human by culturomics.</title>
        <authorList>
            <person name="Chang Y."/>
        </authorList>
    </citation>
    <scope>NUCLEOTIDE SEQUENCE [LARGE SCALE GENOMIC DNA]</scope>
    <source>
        <strain evidence="3 4">DONG20-135</strain>
    </source>
</reference>
<sequence>MRIVAGKYRSRPIKSVPGEHTRPTADKIKGAIFSRIGPYFEGGRMLDLFSGSGNMGLESLSRGMDHVVFCDHNHHSIRVIKENIHALRADGESAVWKLDYRQALRRCYEEHLCFDLIFLDPPYALENKADILNQISSLGLLKQDGNLIFETAKTEILPNEIHHIKQVKCAEYGITKITYYQNEVKEDA</sequence>
<proteinExistence type="predicted"/>
<dbReference type="PROSITE" id="PS00092">
    <property type="entry name" value="N6_MTASE"/>
    <property type="match status" value="1"/>
</dbReference>
<keyword evidence="1 3" id="KW-0489">Methyltransferase</keyword>
<dbReference type="PIRSF" id="PIRSF004553">
    <property type="entry name" value="CHP00095"/>
    <property type="match status" value="1"/>
</dbReference>
<dbReference type="Gene3D" id="3.40.50.150">
    <property type="entry name" value="Vaccinia Virus protein VP39"/>
    <property type="match status" value="1"/>
</dbReference>